<dbReference type="PROSITE" id="PS51257">
    <property type="entry name" value="PROKAR_LIPOPROTEIN"/>
    <property type="match status" value="1"/>
</dbReference>
<evidence type="ECO:0000313" key="4">
    <source>
        <dbReference type="Proteomes" id="UP000291338"/>
    </source>
</evidence>
<dbReference type="EMBL" id="PPSX01000023">
    <property type="protein sequence ID" value="RZQ53600.1"/>
    <property type="molecule type" value="Genomic_DNA"/>
</dbReference>
<dbReference type="Proteomes" id="UP000291338">
    <property type="component" value="Unassembled WGS sequence"/>
</dbReference>
<dbReference type="SUPFAM" id="SSF54001">
    <property type="entry name" value="Cysteine proteinases"/>
    <property type="match status" value="1"/>
</dbReference>
<dbReference type="InterPro" id="IPR002931">
    <property type="entry name" value="Transglutaminase-like"/>
</dbReference>
<organism evidence="3 4">
    <name type="scientific">Pseudoalteromonas phenolica</name>
    <dbReference type="NCBI Taxonomy" id="161398"/>
    <lineage>
        <taxon>Bacteria</taxon>
        <taxon>Pseudomonadati</taxon>
        <taxon>Pseudomonadota</taxon>
        <taxon>Gammaproteobacteria</taxon>
        <taxon>Alteromonadales</taxon>
        <taxon>Pseudoalteromonadaceae</taxon>
        <taxon>Pseudoalteromonas</taxon>
    </lineage>
</organism>
<feature type="domain" description="Transglutaminase-like" evidence="2">
    <location>
        <begin position="281"/>
        <end position="380"/>
    </location>
</feature>
<feature type="transmembrane region" description="Helical" evidence="1">
    <location>
        <begin position="913"/>
        <end position="941"/>
    </location>
</feature>
<name>A0A4Q7INU2_9GAMM</name>
<accession>A0A4Q7INU2</accession>
<dbReference type="InterPro" id="IPR038765">
    <property type="entry name" value="Papain-like_cys_pep_sf"/>
</dbReference>
<dbReference type="Gene3D" id="3.10.620.30">
    <property type="match status" value="1"/>
</dbReference>
<reference evidence="3 4" key="1">
    <citation type="submission" date="2018-01" db="EMBL/GenBank/DDBJ databases">
        <title>Co-occurrence of chitin degradation, pigmentation and bioactivity in marine Pseudoalteromonas.</title>
        <authorList>
            <person name="Paulsen S."/>
            <person name="Gram L."/>
            <person name="Machado H."/>
        </authorList>
    </citation>
    <scope>NUCLEOTIDE SEQUENCE [LARGE SCALE GENOMIC DNA]</scope>
    <source>
        <strain evidence="3 4">S3898</strain>
    </source>
</reference>
<keyword evidence="1" id="KW-0472">Membrane</keyword>
<sequence length="960" mass="104290">MMKDTQIQLDDFRQSKGLLAFITYSLLACMLFVFYSPSALAFKQAMDHMPAPKSHADQLMIELAELKDTTNIALHLSSDEQNRAKALSIYQNKLAAQQADLTALAQQTKQGLQRAFEQATASQNVAQMQLYKQVLAAYDTHWPEIAGSLAAMTAKSQVSRAEVQQLYSKLDTIKFGQSHHQYDNEQMPFGPLPNVAYKPSNDLQALQARLGITDQAESMSVARSADDLSQYLELNVDTAGTDRLVQLATNLNGDATSIYQYVYNNIEYIPSFGSIQGADYTEQTQRGNAFDQASLMIALLRLSGIPARYVYGSVEVSPEQVKNWVGGVDVIESAQNLLGQGGVPNVIINNQQGEVVSFGLEHVWVEYHQDGQWQTVDPSFKQYKYSKGLDVNQLVDLDGQTIKNSMFNGANQDETEGWVQGLNRQAVEQVLHSATQKLNTAIEQQFPNGKVQDILGKKEIVQVTNSLPVLLPFNRVKASQALAQIPNSLRHKFKYELKSGTGPFAQTVIKLEAPMASLLGKQVALSFLPATEQDKQTLENFLPADLSDVSQLPKSFPYGLANVSAHLSIDGQSSESGGVFAVGQELQSEVGFWSPRFGWDNSSSPLIAGEYHGIGIDSHGPSKALMSKIKSQFIALREKVEKGDITNLTHHDLVGSFLQAGIHTYFVSTQAQNDIASVVDDMVTYRQPSYGTFSTNLAVSYLFGVPMRVEPLGFAMDVDQLANNTESKTNCWNTWIDFNKHIGGLASYLENRIPEILFARDGQTKQGVSSIAALNIAANAGQKIYTLQQSNRDSLSHINIDGAARAEISSAINNGKSVLIHEAPVIVGKWQGSGYIIYDNESGAGAYKISGGANGGFLSDDAAGTLTWLGFAAGAISTIALSFLFYVAAIITVLLIVDMLLDYRAIDHRCAGLGGLIMLAVGVSIAGIFAAPLMGIILMYAGLLAGNAPLVVANSAACRN</sequence>
<comment type="caution">
    <text evidence="3">The sequence shown here is derived from an EMBL/GenBank/DDBJ whole genome shotgun (WGS) entry which is preliminary data.</text>
</comment>
<dbReference type="AlphaFoldDB" id="A0A4Q7INU2"/>
<gene>
    <name evidence="3" type="ORF">C1E23_08100</name>
</gene>
<evidence type="ECO:0000313" key="3">
    <source>
        <dbReference type="EMBL" id="RZQ53600.1"/>
    </source>
</evidence>
<dbReference type="SMART" id="SM00460">
    <property type="entry name" value="TGc"/>
    <property type="match status" value="1"/>
</dbReference>
<protein>
    <recommendedName>
        <fullName evidence="2">Transglutaminase-like domain-containing protein</fullName>
    </recommendedName>
</protein>
<keyword evidence="1" id="KW-0812">Transmembrane</keyword>
<dbReference type="PANTHER" id="PTHR33490">
    <property type="entry name" value="BLR5614 PROTEIN-RELATED"/>
    <property type="match status" value="1"/>
</dbReference>
<proteinExistence type="predicted"/>
<dbReference type="RefSeq" id="WP_130255081.1">
    <property type="nucleotide sequence ID" value="NZ_PPSX01000023.1"/>
</dbReference>
<keyword evidence="1" id="KW-1133">Transmembrane helix</keyword>
<dbReference type="Pfam" id="PF01841">
    <property type="entry name" value="Transglut_core"/>
    <property type="match status" value="1"/>
</dbReference>
<feature type="transmembrane region" description="Helical" evidence="1">
    <location>
        <begin position="868"/>
        <end position="901"/>
    </location>
</feature>
<evidence type="ECO:0000259" key="2">
    <source>
        <dbReference type="SMART" id="SM00460"/>
    </source>
</evidence>
<evidence type="ECO:0000256" key="1">
    <source>
        <dbReference type="SAM" id="Phobius"/>
    </source>
</evidence>